<evidence type="ECO:0000313" key="2">
    <source>
        <dbReference type="EMBL" id="CAZ90459.1"/>
    </source>
</evidence>
<reference key="3">
    <citation type="journal article" date="2010" name="PLoS Genet.">
        <title>Structure, function, and evolution of the Thiomonas spp. genome.</title>
        <authorList>
            <person name="Arsene-Ploetze F."/>
            <person name="Koechler S."/>
            <person name="Marchal M."/>
            <person name="Coppee J.-.Y."/>
            <person name="Chandler M."/>
            <person name="Bonnefoy V."/>
            <person name="Brochier-Armanet C."/>
            <person name="Barakat M."/>
            <person name="Barbe V."/>
            <person name="Battaglia-Brunet F."/>
            <person name="Bruneel O."/>
            <person name="Bryan C.G."/>
            <person name="Cleiss-Arnold J."/>
            <person name="Cruveiller S."/>
            <person name="Erhardt M."/>
            <person name="Heinrich-Salmeron A."/>
            <person name="Hommais F."/>
            <person name="Joulian C."/>
            <person name="Krin E."/>
            <person name="Lieutaud A."/>
            <person name="Lievremont D."/>
            <person name="Michel C."/>
            <person name="Muller D."/>
            <person name="Ortet P."/>
            <person name="Proux C."/>
            <person name="Siguier P."/>
            <person name="Roche D."/>
            <person name="Rouy Z."/>
            <person name="Salvignol G."/>
            <person name="Slyemi D."/>
            <person name="Talla E."/>
            <person name="Weiss S."/>
            <person name="Weissenbach J."/>
            <person name="Medigue C."/>
            <person name="Bertin P.N."/>
        </authorList>
    </citation>
    <scope>NUCLEOTIDE SEQUENCE</scope>
    <source>
        <strain>3As</strain>
    </source>
</reference>
<gene>
    <name evidence="2" type="ordered locus">THI_p0063</name>
</gene>
<feature type="region of interest" description="Disordered" evidence="1">
    <location>
        <begin position="1"/>
        <end position="108"/>
    </location>
</feature>
<proteinExistence type="predicted"/>
<accession>D6CVX0</accession>
<feature type="compositionally biased region" description="Basic and acidic residues" evidence="1">
    <location>
        <begin position="80"/>
        <end position="102"/>
    </location>
</feature>
<dbReference type="EMBL" id="FP475957">
    <property type="protein sequence ID" value="CAZ90459.1"/>
    <property type="molecule type" value="Genomic_DNA"/>
</dbReference>
<protein>
    <submittedName>
        <fullName evidence="2">Uncharacterized protein</fullName>
    </submittedName>
</protein>
<feature type="compositionally biased region" description="Gly residues" evidence="1">
    <location>
        <begin position="44"/>
        <end position="56"/>
    </location>
</feature>
<name>D6CVX0_THIA3</name>
<evidence type="ECO:0000256" key="1">
    <source>
        <dbReference type="SAM" id="MobiDB-lite"/>
    </source>
</evidence>
<reference key="1">
    <citation type="submission" date="2009-07" db="EMBL/GenBank/DDBJ databases">
        <authorList>
            <person name="Genoscope - CEA"/>
        </authorList>
    </citation>
    <scope>NUCLEOTIDE SEQUENCE</scope>
    <source>
        <strain>3As</strain>
    </source>
</reference>
<dbReference type="KEGG" id="thi:THI_p0063"/>
<geneLocation type="plasmid" evidence="2 3">
    <name>pTHI</name>
</geneLocation>
<dbReference type="HOGENOM" id="CLU_2036976_0_0_4"/>
<dbReference type="AlphaFoldDB" id="D6CVX0"/>
<keyword evidence="2" id="KW-0614">Plasmid</keyword>
<sequence>MEPATPHPRGQAAGQPAPARSAGQLRSVGRASALPGQGQPVRELGGGQATRGGGGCKPSPRRQAQRAAPTARRRQRWKPARGETGADRLDAQHDSPARKGDAQDWGENFIPLTLPLVYRNE</sequence>
<feature type="compositionally biased region" description="Low complexity" evidence="1">
    <location>
        <begin position="8"/>
        <end position="24"/>
    </location>
</feature>
<reference evidence="3" key="2">
    <citation type="journal article" date="2010" name="PLoS Genet.">
        <title>Structure, function, and evolution of the Thiomonas spp. genome.</title>
        <authorList>
            <person name="Arsene-Ploetze F."/>
            <person name="Koechler S."/>
            <person name="Marchal M."/>
            <person name="Coppee J.Y."/>
            <person name="Chandler M."/>
            <person name="Bonnefoy V."/>
            <person name="Brochier-Armanet C."/>
            <person name="Barakat M."/>
            <person name="Barbe V."/>
            <person name="Battaglia-Brunet F."/>
            <person name="Bruneel O."/>
            <person name="Bryan C.G."/>
            <person name="Cleiss-Arnold J."/>
            <person name="Cruveiller S."/>
            <person name="Erhardt M."/>
            <person name="Heinrich-Salmeron A."/>
            <person name="Hommais F."/>
            <person name="Joulian C."/>
            <person name="Krin E."/>
            <person name="Lieutaud A."/>
            <person name="Lievremont D."/>
            <person name="Michel C."/>
            <person name="Muller D."/>
            <person name="Ortet P."/>
            <person name="Proux C."/>
            <person name="Siguier P."/>
            <person name="Roche D."/>
            <person name="Rouy Z."/>
            <person name="Salvignol G."/>
            <person name="Slyemi D."/>
            <person name="Talla E."/>
            <person name="Weiss S."/>
            <person name="Weissenbach J."/>
            <person name="Medigue C."/>
            <person name="Bertin P.N."/>
        </authorList>
    </citation>
    <scope>NUCLEOTIDE SEQUENCE [LARGE SCALE GENOMIC DNA]</scope>
    <source>
        <strain evidence="3">DSM 22701 / CIP 110005 / 3As</strain>
    </source>
</reference>
<evidence type="ECO:0000313" key="3">
    <source>
        <dbReference type="Proteomes" id="UP000002372"/>
    </source>
</evidence>
<dbReference type="Proteomes" id="UP000002372">
    <property type="component" value="Plasmid pTHI"/>
</dbReference>
<organism evidence="2 3">
    <name type="scientific">Thiomonas arsenitoxydans (strain DSM 22701 / CIP 110005 / 3As)</name>
    <dbReference type="NCBI Taxonomy" id="426114"/>
    <lineage>
        <taxon>Bacteria</taxon>
        <taxon>Pseudomonadati</taxon>
        <taxon>Pseudomonadota</taxon>
        <taxon>Betaproteobacteria</taxon>
        <taxon>Burkholderiales</taxon>
        <taxon>Thiomonas</taxon>
    </lineage>
</organism>